<sequence length="97" mass="10839">MPTATMVPGVSHPLRLIASRLAGVLLLATVVSPELPARAADEFEVYQQRLAQLFRQLDRNGDGRLELDEVRANAYLLRHFERLDRGGKGYLVPGDLR</sequence>
<dbReference type="SUPFAM" id="SSF47473">
    <property type="entry name" value="EF-hand"/>
    <property type="match status" value="1"/>
</dbReference>
<dbReference type="Gene3D" id="1.10.238.10">
    <property type="entry name" value="EF-hand"/>
    <property type="match status" value="1"/>
</dbReference>
<keyword evidence="3" id="KW-1185">Reference proteome</keyword>
<accession>A0A2P7MSH1</accession>
<comment type="caution">
    <text evidence="2">The sequence shown here is derived from an EMBL/GenBank/DDBJ whole genome shotgun (WGS) entry which is preliminary data.</text>
</comment>
<dbReference type="RefSeq" id="WP_106632892.1">
    <property type="nucleotide sequence ID" value="NZ_PXXO01000015.1"/>
</dbReference>
<reference evidence="2 3" key="1">
    <citation type="journal article" date="2018" name="Environ. Microbiol.">
        <title>Ecological and genomic features of two widespread freshwater picocyanobacteria.</title>
        <authorList>
            <person name="Cabello-Yeves P.J."/>
            <person name="Picazo A."/>
            <person name="Camacho A."/>
            <person name="Callieri C."/>
            <person name="Rosselli R."/>
            <person name="Roda-Garcia J.J."/>
            <person name="Coutinho F.H."/>
            <person name="Rodriguez-Valera F."/>
        </authorList>
    </citation>
    <scope>NUCLEOTIDE SEQUENCE [LARGE SCALE GENOMIC DNA]</scope>
    <source>
        <strain evidence="2 3">Tous</strain>
    </source>
</reference>
<dbReference type="PROSITE" id="PS50222">
    <property type="entry name" value="EF_HAND_2"/>
    <property type="match status" value="1"/>
</dbReference>
<dbReference type="GO" id="GO:0005509">
    <property type="term" value="F:calcium ion binding"/>
    <property type="evidence" value="ECO:0007669"/>
    <property type="project" value="InterPro"/>
</dbReference>
<organism evidence="2 3">
    <name type="scientific">Cyanobium usitatum str. Tous</name>
    <dbReference type="NCBI Taxonomy" id="2116684"/>
    <lineage>
        <taxon>Bacteria</taxon>
        <taxon>Bacillati</taxon>
        <taxon>Cyanobacteriota</taxon>
        <taxon>Cyanophyceae</taxon>
        <taxon>Synechococcales</taxon>
        <taxon>Prochlorococcaceae</taxon>
        <taxon>Cyanobium</taxon>
    </lineage>
</organism>
<dbReference type="EMBL" id="PXXO01000015">
    <property type="protein sequence ID" value="PSJ04149.1"/>
    <property type="molecule type" value="Genomic_DNA"/>
</dbReference>
<dbReference type="Proteomes" id="UP000243002">
    <property type="component" value="Unassembled WGS sequence"/>
</dbReference>
<evidence type="ECO:0000313" key="2">
    <source>
        <dbReference type="EMBL" id="PSJ04149.1"/>
    </source>
</evidence>
<proteinExistence type="predicted"/>
<evidence type="ECO:0000259" key="1">
    <source>
        <dbReference type="PROSITE" id="PS50222"/>
    </source>
</evidence>
<dbReference type="PROSITE" id="PS00018">
    <property type="entry name" value="EF_HAND_1"/>
    <property type="match status" value="1"/>
</dbReference>
<protein>
    <recommendedName>
        <fullName evidence="1">EF-hand domain-containing protein</fullName>
    </recommendedName>
</protein>
<dbReference type="OrthoDB" id="554050at2"/>
<dbReference type="InterPro" id="IPR011992">
    <property type="entry name" value="EF-hand-dom_pair"/>
</dbReference>
<dbReference type="InterPro" id="IPR002048">
    <property type="entry name" value="EF_hand_dom"/>
</dbReference>
<dbReference type="Pfam" id="PF13202">
    <property type="entry name" value="EF-hand_5"/>
    <property type="match status" value="1"/>
</dbReference>
<dbReference type="AlphaFoldDB" id="A0A2P7MSH1"/>
<name>A0A2P7MSH1_9CYAN</name>
<feature type="domain" description="EF-hand" evidence="1">
    <location>
        <begin position="45"/>
        <end position="80"/>
    </location>
</feature>
<dbReference type="InterPro" id="IPR018247">
    <property type="entry name" value="EF_Hand_1_Ca_BS"/>
</dbReference>
<evidence type="ECO:0000313" key="3">
    <source>
        <dbReference type="Proteomes" id="UP000243002"/>
    </source>
</evidence>
<gene>
    <name evidence="2" type="ORF">C7K55_11600</name>
</gene>